<dbReference type="PANTHER" id="PTHR37984">
    <property type="entry name" value="PROTEIN CBG26694"/>
    <property type="match status" value="1"/>
</dbReference>
<evidence type="ECO:0000313" key="2">
    <source>
        <dbReference type="EMBL" id="GKT31255.1"/>
    </source>
</evidence>
<dbReference type="Gene3D" id="3.30.420.10">
    <property type="entry name" value="Ribonuclease H-like superfamily/Ribonuclease H"/>
    <property type="match status" value="1"/>
</dbReference>
<dbReference type="InterPro" id="IPR001584">
    <property type="entry name" value="Integrase_cat-core"/>
</dbReference>
<feature type="non-terminal residue" evidence="2">
    <location>
        <position position="1"/>
    </location>
</feature>
<name>A0ABQ5KJZ1_9EUKA</name>
<organism evidence="2 3">
    <name type="scientific">Aduncisulcus paluster</name>
    <dbReference type="NCBI Taxonomy" id="2918883"/>
    <lineage>
        <taxon>Eukaryota</taxon>
        <taxon>Metamonada</taxon>
        <taxon>Carpediemonas-like organisms</taxon>
        <taxon>Aduncisulcus</taxon>
    </lineage>
</organism>
<proteinExistence type="predicted"/>
<keyword evidence="3" id="KW-1185">Reference proteome</keyword>
<evidence type="ECO:0000259" key="1">
    <source>
        <dbReference type="PROSITE" id="PS50994"/>
    </source>
</evidence>
<dbReference type="InterPro" id="IPR036397">
    <property type="entry name" value="RNaseH_sf"/>
</dbReference>
<gene>
    <name evidence="2" type="ORF">ADUPG1_005811</name>
</gene>
<dbReference type="SUPFAM" id="SSF53098">
    <property type="entry name" value="Ribonuclease H-like"/>
    <property type="match status" value="1"/>
</dbReference>
<evidence type="ECO:0000313" key="3">
    <source>
        <dbReference type="Proteomes" id="UP001057375"/>
    </source>
</evidence>
<sequence length="147" mass="16669">FEEVSIDTLGPIPEDVHGFKFLLVCIDAFTRFTEIIPIISTSGEEAAMALLTHVIGRYGIPKKIRSDGGPQFKNELWRHLTEALGTDHKITIPSQHCENGIVERSIGTIRKKLRLAHMQTDVRDYKIFSAIAMIRINRRVNQTTRIS</sequence>
<dbReference type="PROSITE" id="PS50994">
    <property type="entry name" value="INTEGRASE"/>
    <property type="match status" value="1"/>
</dbReference>
<reference evidence="2" key="1">
    <citation type="submission" date="2022-03" db="EMBL/GenBank/DDBJ databases">
        <title>Draft genome sequence of Aduncisulcus paluster, a free-living microaerophilic Fornicata.</title>
        <authorList>
            <person name="Yuyama I."/>
            <person name="Kume K."/>
            <person name="Tamura T."/>
            <person name="Inagaki Y."/>
            <person name="Hashimoto T."/>
        </authorList>
    </citation>
    <scope>NUCLEOTIDE SEQUENCE</scope>
    <source>
        <strain evidence="2">NY0171</strain>
    </source>
</reference>
<protein>
    <recommendedName>
        <fullName evidence="1">Integrase catalytic domain-containing protein</fullName>
    </recommendedName>
</protein>
<dbReference type="InterPro" id="IPR012337">
    <property type="entry name" value="RNaseH-like_sf"/>
</dbReference>
<dbReference type="InterPro" id="IPR050951">
    <property type="entry name" value="Retrovirus_Pol_polyprotein"/>
</dbReference>
<dbReference type="EMBL" id="BQXS01009480">
    <property type="protein sequence ID" value="GKT31255.1"/>
    <property type="molecule type" value="Genomic_DNA"/>
</dbReference>
<dbReference type="Pfam" id="PF00665">
    <property type="entry name" value="rve"/>
    <property type="match status" value="1"/>
</dbReference>
<dbReference type="Proteomes" id="UP001057375">
    <property type="component" value="Unassembled WGS sequence"/>
</dbReference>
<dbReference type="PANTHER" id="PTHR37984:SF5">
    <property type="entry name" value="PROTEIN NYNRIN-LIKE"/>
    <property type="match status" value="1"/>
</dbReference>
<comment type="caution">
    <text evidence="2">The sequence shown here is derived from an EMBL/GenBank/DDBJ whole genome shotgun (WGS) entry which is preliminary data.</text>
</comment>
<feature type="non-terminal residue" evidence="2">
    <location>
        <position position="147"/>
    </location>
</feature>
<accession>A0ABQ5KJZ1</accession>
<feature type="domain" description="Integrase catalytic" evidence="1">
    <location>
        <begin position="1"/>
        <end position="147"/>
    </location>
</feature>